<dbReference type="AlphaFoldDB" id="E9DQY1"/>
<dbReference type="OMA" id="FREWCET"/>
<evidence type="ECO:0000259" key="2">
    <source>
        <dbReference type="PROSITE" id="PS50994"/>
    </source>
</evidence>
<reference evidence="3 4" key="1">
    <citation type="journal article" date="2011" name="PLoS Genet.">
        <title>Genome sequencing and comparative transcriptomics of the model entomopathogenic fungi Metarhizium anisopliae and M. acridum.</title>
        <authorList>
            <person name="Gao Q."/>
            <person name="Jin K."/>
            <person name="Ying S.H."/>
            <person name="Zhang Y."/>
            <person name="Xiao G."/>
            <person name="Shang Y."/>
            <person name="Duan Z."/>
            <person name="Hu X."/>
            <person name="Xie X.Q."/>
            <person name="Zhou G."/>
            <person name="Peng G."/>
            <person name="Luo Z."/>
            <person name="Huang W."/>
            <person name="Wang B."/>
            <person name="Fang W."/>
            <person name="Wang S."/>
            <person name="Zhong Y."/>
            <person name="Ma L.J."/>
            <person name="St Leger R.J."/>
            <person name="Zhao G.P."/>
            <person name="Pei Y."/>
            <person name="Feng M.G."/>
            <person name="Xia Y."/>
            <person name="Wang C."/>
        </authorList>
    </citation>
    <scope>NUCLEOTIDE SEQUENCE [LARGE SCALE GENOMIC DNA]</scope>
    <source>
        <strain evidence="3 4">CQMa 102</strain>
    </source>
</reference>
<organism evidence="4">
    <name type="scientific">Metarhizium acridum (strain CQMa 102)</name>
    <dbReference type="NCBI Taxonomy" id="655827"/>
    <lineage>
        <taxon>Eukaryota</taxon>
        <taxon>Fungi</taxon>
        <taxon>Dikarya</taxon>
        <taxon>Ascomycota</taxon>
        <taxon>Pezizomycotina</taxon>
        <taxon>Sordariomycetes</taxon>
        <taxon>Hypocreomycetidae</taxon>
        <taxon>Hypocreales</taxon>
        <taxon>Clavicipitaceae</taxon>
        <taxon>Metarhizium</taxon>
    </lineage>
</organism>
<dbReference type="PROSITE" id="PS50994">
    <property type="entry name" value="INTEGRASE"/>
    <property type="match status" value="1"/>
</dbReference>
<evidence type="ECO:0000313" key="4">
    <source>
        <dbReference type="Proteomes" id="UP000002499"/>
    </source>
</evidence>
<dbReference type="EMBL" id="GL698470">
    <property type="protein sequence ID" value="EFY93659.1"/>
    <property type="molecule type" value="Genomic_DNA"/>
</dbReference>
<gene>
    <name evidence="3" type="ORF">MAC_00150</name>
</gene>
<dbReference type="PANTHER" id="PTHR37984:SF15">
    <property type="entry name" value="INTEGRASE CATALYTIC DOMAIN-CONTAINING PROTEIN"/>
    <property type="match status" value="1"/>
</dbReference>
<dbReference type="GO" id="GO:0015074">
    <property type="term" value="P:DNA integration"/>
    <property type="evidence" value="ECO:0007669"/>
    <property type="project" value="InterPro"/>
</dbReference>
<dbReference type="STRING" id="655827.E9DQY1"/>
<keyword evidence="1" id="KW-0694">RNA-binding</keyword>
<keyword evidence="4" id="KW-1185">Reference proteome</keyword>
<evidence type="ECO:0000256" key="1">
    <source>
        <dbReference type="ARBA" id="ARBA00022884"/>
    </source>
</evidence>
<accession>E9DQY1</accession>
<proteinExistence type="predicted"/>
<protein>
    <submittedName>
        <fullName evidence="3">Pol protein</fullName>
    </submittedName>
</protein>
<dbReference type="SUPFAM" id="SSF53098">
    <property type="entry name" value="Ribonuclease H-like"/>
    <property type="match status" value="1"/>
</dbReference>
<dbReference type="Pfam" id="PF24626">
    <property type="entry name" value="SH3_Tf2-1"/>
    <property type="match status" value="1"/>
</dbReference>
<dbReference type="InterPro" id="IPR012337">
    <property type="entry name" value="RNaseH-like_sf"/>
</dbReference>
<evidence type="ECO:0000313" key="3">
    <source>
        <dbReference type="EMBL" id="EFY93659.1"/>
    </source>
</evidence>
<dbReference type="Gene3D" id="3.30.420.10">
    <property type="entry name" value="Ribonuclease H-like superfamily/Ribonuclease H"/>
    <property type="match status" value="1"/>
</dbReference>
<dbReference type="HOGENOM" id="CLU_000384_6_4_1"/>
<name>E9DQY1_METAQ</name>
<sequence length="217" mass="25373">MKIKQSLSTAFHPQSDGQTEILNQILEQYLRSYVNYQQNDWVEWLPLAQWAYNSSEIDNMKMSPFRANYGFDPIIETHATQNVNAPAATAHAATITEIQKHLQLEWIFLQNRMKHYADRKRLPAPILEEGHKVYLIRKNIKTKRPSDKLDWKKIGPFLIKRKISNTNYELSLPDGMRIHPIFHISLLEKAPDESTIATNITTEDTNEYEVERILKAR</sequence>
<dbReference type="InterPro" id="IPR001584">
    <property type="entry name" value="Integrase_cat-core"/>
</dbReference>
<dbReference type="InterPro" id="IPR050951">
    <property type="entry name" value="Retrovirus_Pol_polyprotein"/>
</dbReference>
<dbReference type="InterPro" id="IPR036397">
    <property type="entry name" value="RNaseH_sf"/>
</dbReference>
<feature type="domain" description="Integrase catalytic" evidence="2">
    <location>
        <begin position="1"/>
        <end position="72"/>
    </location>
</feature>
<dbReference type="InterPro" id="IPR056924">
    <property type="entry name" value="SH3_Tf2-1"/>
</dbReference>
<dbReference type="GO" id="GO:0003723">
    <property type="term" value="F:RNA binding"/>
    <property type="evidence" value="ECO:0007669"/>
    <property type="project" value="UniProtKB-KW"/>
</dbReference>
<dbReference type="eggNOG" id="KOG0017">
    <property type="taxonomic scope" value="Eukaryota"/>
</dbReference>
<dbReference type="OrthoDB" id="5152741at2759"/>
<dbReference type="GO" id="GO:0005634">
    <property type="term" value="C:nucleus"/>
    <property type="evidence" value="ECO:0007669"/>
    <property type="project" value="UniProtKB-ARBA"/>
</dbReference>
<dbReference type="PANTHER" id="PTHR37984">
    <property type="entry name" value="PROTEIN CBG26694"/>
    <property type="match status" value="1"/>
</dbReference>
<dbReference type="Proteomes" id="UP000002499">
    <property type="component" value="Unassembled WGS sequence"/>
</dbReference>
<dbReference type="InParanoid" id="E9DQY1"/>